<accession>A0ABW6N8G4</accession>
<reference evidence="2 3" key="1">
    <citation type="submission" date="2024-10" db="EMBL/GenBank/DDBJ databases">
        <title>The Natural Products Discovery Center: Release of the First 8490 Sequenced Strains for Exploring Actinobacteria Biosynthetic Diversity.</title>
        <authorList>
            <person name="Kalkreuter E."/>
            <person name="Kautsar S.A."/>
            <person name="Yang D."/>
            <person name="Bader C.D."/>
            <person name="Teijaro C.N."/>
            <person name="Fluegel L."/>
            <person name="Davis C.M."/>
            <person name="Simpson J.R."/>
            <person name="Lauterbach L."/>
            <person name="Steele A.D."/>
            <person name="Gui C."/>
            <person name="Meng S."/>
            <person name="Li G."/>
            <person name="Viehrig K."/>
            <person name="Ye F."/>
            <person name="Su P."/>
            <person name="Kiefer A.F."/>
            <person name="Nichols A."/>
            <person name="Cepeda A.J."/>
            <person name="Yan W."/>
            <person name="Fan B."/>
            <person name="Jiang Y."/>
            <person name="Adhikari A."/>
            <person name="Zheng C.-J."/>
            <person name="Schuster L."/>
            <person name="Cowan T.M."/>
            <person name="Smanski M.J."/>
            <person name="Chevrette M.G."/>
            <person name="De Carvalho L.P.S."/>
            <person name="Shen B."/>
        </authorList>
    </citation>
    <scope>NUCLEOTIDE SEQUENCE [LARGE SCALE GENOMIC DNA]</scope>
    <source>
        <strain evidence="2 3">NPDC005497</strain>
    </source>
</reference>
<protein>
    <submittedName>
        <fullName evidence="2">Uncharacterized protein</fullName>
    </submittedName>
</protein>
<keyword evidence="3" id="KW-1185">Reference proteome</keyword>
<comment type="caution">
    <text evidence="2">The sequence shown here is derived from an EMBL/GenBank/DDBJ whole genome shotgun (WGS) entry which is preliminary data.</text>
</comment>
<gene>
    <name evidence="2" type="ORF">ACFYQT_40070</name>
</gene>
<proteinExistence type="predicted"/>
<feature type="compositionally biased region" description="Low complexity" evidence="1">
    <location>
        <begin position="67"/>
        <end position="102"/>
    </location>
</feature>
<feature type="region of interest" description="Disordered" evidence="1">
    <location>
        <begin position="40"/>
        <end position="118"/>
    </location>
</feature>
<evidence type="ECO:0000256" key="1">
    <source>
        <dbReference type="SAM" id="MobiDB-lite"/>
    </source>
</evidence>
<dbReference type="Proteomes" id="UP001601422">
    <property type="component" value="Unassembled WGS sequence"/>
</dbReference>
<evidence type="ECO:0000313" key="3">
    <source>
        <dbReference type="Proteomes" id="UP001601422"/>
    </source>
</evidence>
<evidence type="ECO:0000313" key="2">
    <source>
        <dbReference type="EMBL" id="MFF0009594.1"/>
    </source>
</evidence>
<name>A0ABW6N8G4_9ACTN</name>
<organism evidence="2 3">
    <name type="scientific">Streptomyces tibetensis</name>
    <dbReference type="NCBI Taxonomy" id="2382123"/>
    <lineage>
        <taxon>Bacteria</taxon>
        <taxon>Bacillati</taxon>
        <taxon>Actinomycetota</taxon>
        <taxon>Actinomycetes</taxon>
        <taxon>Kitasatosporales</taxon>
        <taxon>Streptomycetaceae</taxon>
        <taxon>Streptomyces</taxon>
    </lineage>
</organism>
<sequence>MAAQLAATVYVRDPQTHQTVRLEPGTSPEPRLAALVKNPAAWVDRKLPRLPKTQTDSGSPTGDGQDDASGATSAADADQSTEDTTQAAPAAKKTAARKTAATGRSRGRDAAGEGTSGE</sequence>
<dbReference type="EMBL" id="JBIAJP010000021">
    <property type="protein sequence ID" value="MFF0009594.1"/>
    <property type="molecule type" value="Genomic_DNA"/>
</dbReference>
<dbReference type="RefSeq" id="WP_389835545.1">
    <property type="nucleotide sequence ID" value="NZ_JBIAJP010000021.1"/>
</dbReference>